<comment type="subcellular location">
    <subcellularLocation>
        <location evidence="4">Cell inner membrane</location>
        <topology evidence="4">Multi-pass membrane protein</topology>
    </subcellularLocation>
</comment>
<dbReference type="InterPro" id="IPR020846">
    <property type="entry name" value="MFS_dom"/>
</dbReference>
<keyword evidence="4" id="KW-0997">Cell inner membrane</keyword>
<dbReference type="InterPro" id="IPR037541">
    <property type="entry name" value="MFS_YfcJ"/>
</dbReference>
<feature type="transmembrane region" description="Helical" evidence="4">
    <location>
        <begin position="120"/>
        <end position="145"/>
    </location>
</feature>
<feature type="transmembrane region" description="Helical" evidence="4">
    <location>
        <begin position="58"/>
        <end position="79"/>
    </location>
</feature>
<keyword evidence="2 4" id="KW-1133">Transmembrane helix</keyword>
<dbReference type="Gene3D" id="1.20.1250.20">
    <property type="entry name" value="MFS general substrate transporter like domains"/>
    <property type="match status" value="1"/>
</dbReference>
<feature type="transmembrane region" description="Helical" evidence="4">
    <location>
        <begin position="225"/>
        <end position="253"/>
    </location>
</feature>
<dbReference type="InterPro" id="IPR052714">
    <property type="entry name" value="MFS_Exporter"/>
</dbReference>
<dbReference type="InterPro" id="IPR011701">
    <property type="entry name" value="MFS"/>
</dbReference>
<dbReference type="NCBIfam" id="NF003477">
    <property type="entry name" value="PRK05122.1"/>
    <property type="match status" value="1"/>
</dbReference>
<evidence type="ECO:0000256" key="2">
    <source>
        <dbReference type="ARBA" id="ARBA00022989"/>
    </source>
</evidence>
<dbReference type="Proteomes" id="UP001595756">
    <property type="component" value="Unassembled WGS sequence"/>
</dbReference>
<feature type="transmembrane region" description="Helical" evidence="4">
    <location>
        <begin position="157"/>
        <end position="177"/>
    </location>
</feature>
<accession>A0ABV8S1L0</accession>
<feature type="transmembrane region" description="Helical" evidence="4">
    <location>
        <begin position="259"/>
        <end position="277"/>
    </location>
</feature>
<reference evidence="7" key="1">
    <citation type="journal article" date="2019" name="Int. J. Syst. Evol. Microbiol.">
        <title>The Global Catalogue of Microorganisms (GCM) 10K type strain sequencing project: providing services to taxonomists for standard genome sequencing and annotation.</title>
        <authorList>
            <consortium name="The Broad Institute Genomics Platform"/>
            <consortium name="The Broad Institute Genome Sequencing Center for Infectious Disease"/>
            <person name="Wu L."/>
            <person name="Ma J."/>
        </authorList>
    </citation>
    <scope>NUCLEOTIDE SEQUENCE [LARGE SCALE GENOMIC DNA]</scope>
    <source>
        <strain evidence="7">CGMCC 1.19029</strain>
    </source>
</reference>
<feature type="transmembrane region" description="Helical" evidence="4">
    <location>
        <begin position="348"/>
        <end position="373"/>
    </location>
</feature>
<feature type="transmembrane region" description="Helical" evidence="4">
    <location>
        <begin position="183"/>
        <end position="204"/>
    </location>
</feature>
<feature type="transmembrane region" description="Helical" evidence="4">
    <location>
        <begin position="379"/>
        <end position="398"/>
    </location>
</feature>
<feature type="domain" description="Major facilitator superfamily (MFS) profile" evidence="5">
    <location>
        <begin position="191"/>
        <end position="407"/>
    </location>
</feature>
<dbReference type="EMBL" id="JBHSDY010000010">
    <property type="protein sequence ID" value="MFC4299505.1"/>
    <property type="molecule type" value="Genomic_DNA"/>
</dbReference>
<evidence type="ECO:0000313" key="7">
    <source>
        <dbReference type="Proteomes" id="UP001595756"/>
    </source>
</evidence>
<dbReference type="HAMAP" id="MF_02091">
    <property type="entry name" value="MFS_YfcJ"/>
    <property type="match status" value="1"/>
</dbReference>
<evidence type="ECO:0000256" key="1">
    <source>
        <dbReference type="ARBA" id="ARBA00022692"/>
    </source>
</evidence>
<keyword evidence="4" id="KW-0813">Transport</keyword>
<comment type="caution">
    <text evidence="6">The sequence shown here is derived from an EMBL/GenBank/DDBJ whole genome shotgun (WGS) entry which is preliminary data.</text>
</comment>
<feature type="transmembrane region" description="Helical" evidence="4">
    <location>
        <begin position="21"/>
        <end position="46"/>
    </location>
</feature>
<feature type="transmembrane region" description="Helical" evidence="4">
    <location>
        <begin position="91"/>
        <end position="114"/>
    </location>
</feature>
<sequence>MSSRSDVTAAGAAHPPPVVGVFLKLLPITLAVFIAFLTIGLLLPVLPLHVSDALGMSTLMVGMVIGTQFAAALLSRAWAGNLADTRGAKRAVVTGFLFASCSGGAYLVSLAFLSAPTASVWILLLGRVLLGCGESLIVTGALSWGVGLVGPQNAGKVMAWVGIAMYGAYAVGAPVGMVVQEGYGFAGICVAAAILPVLALVLVLNVRAIAPTAARRTPFYKVLGAVWGAGIGLALCSVGFGVITAFIALLFAAREWGDASLAFTAFGLAFIGARIFFGHLPDKLGGARVALVCVCIEAAGQLLIWGAQTPVMAYAGAALTGLGYSLAFPGFGVEAVRRAPPQSRGVAMGAYVAFLDISLGLTGPVSGAVAGAWGIETVYLAGAVAVALSVLIAMRLLASGSKGSRHA</sequence>
<name>A0ABV8S1L0_9BURK</name>
<keyword evidence="3 4" id="KW-0472">Membrane</keyword>
<dbReference type="PROSITE" id="PS50850">
    <property type="entry name" value="MFS"/>
    <property type="match status" value="1"/>
</dbReference>
<protein>
    <recommendedName>
        <fullName evidence="4">Uncharacterized MFS-type transporter ACFO0J_15785</fullName>
    </recommendedName>
</protein>
<gene>
    <name evidence="6" type="ORF">ACFO0J_15785</name>
</gene>
<evidence type="ECO:0000259" key="5">
    <source>
        <dbReference type="PROSITE" id="PS50850"/>
    </source>
</evidence>
<keyword evidence="1 4" id="KW-0812">Transmembrane</keyword>
<evidence type="ECO:0000256" key="4">
    <source>
        <dbReference type="HAMAP-Rule" id="MF_02091"/>
    </source>
</evidence>
<dbReference type="InterPro" id="IPR036259">
    <property type="entry name" value="MFS_trans_sf"/>
</dbReference>
<dbReference type="NCBIfam" id="NF009048">
    <property type="entry name" value="PRK12382.1"/>
    <property type="match status" value="1"/>
</dbReference>
<keyword evidence="7" id="KW-1185">Reference proteome</keyword>
<dbReference type="Pfam" id="PF07690">
    <property type="entry name" value="MFS_1"/>
    <property type="match status" value="1"/>
</dbReference>
<proteinExistence type="inferred from homology"/>
<dbReference type="SUPFAM" id="SSF103473">
    <property type="entry name" value="MFS general substrate transporter"/>
    <property type="match status" value="1"/>
</dbReference>
<dbReference type="CDD" id="cd17489">
    <property type="entry name" value="MFS_YfcJ_like"/>
    <property type="match status" value="1"/>
</dbReference>
<evidence type="ECO:0000313" key="6">
    <source>
        <dbReference type="EMBL" id="MFC4299505.1"/>
    </source>
</evidence>
<dbReference type="PANTHER" id="PTHR23531">
    <property type="entry name" value="QUINOLENE RESISTANCE PROTEIN NORA"/>
    <property type="match status" value="1"/>
</dbReference>
<dbReference type="PANTHER" id="PTHR23531:SF1">
    <property type="entry name" value="QUINOLENE RESISTANCE PROTEIN NORA"/>
    <property type="match status" value="1"/>
</dbReference>
<organism evidence="6 7">
    <name type="scientific">Castellaniella hirudinis</name>
    <dbReference type="NCBI Taxonomy" id="1144617"/>
    <lineage>
        <taxon>Bacteria</taxon>
        <taxon>Pseudomonadati</taxon>
        <taxon>Pseudomonadota</taxon>
        <taxon>Betaproteobacteria</taxon>
        <taxon>Burkholderiales</taxon>
        <taxon>Alcaligenaceae</taxon>
        <taxon>Castellaniella</taxon>
    </lineage>
</organism>
<keyword evidence="4" id="KW-1003">Cell membrane</keyword>
<dbReference type="RefSeq" id="WP_376814035.1">
    <property type="nucleotide sequence ID" value="NZ_JBHSDY010000010.1"/>
</dbReference>
<comment type="similarity">
    <text evidence="4">Belongs to the major facilitator superfamily. YfcJ family.</text>
</comment>
<evidence type="ECO:0000256" key="3">
    <source>
        <dbReference type="ARBA" id="ARBA00023136"/>
    </source>
</evidence>
<feature type="transmembrane region" description="Helical" evidence="4">
    <location>
        <begin position="289"/>
        <end position="307"/>
    </location>
</feature>
<feature type="transmembrane region" description="Helical" evidence="4">
    <location>
        <begin position="313"/>
        <end position="336"/>
    </location>
</feature>